<protein>
    <submittedName>
        <fullName evidence="1">Uncharacterized protein</fullName>
    </submittedName>
</protein>
<name>A0ABU3YWW5_9HYPH</name>
<keyword evidence="2" id="KW-1185">Reference proteome</keyword>
<evidence type="ECO:0000313" key="1">
    <source>
        <dbReference type="EMBL" id="MDV4190311.1"/>
    </source>
</evidence>
<comment type="caution">
    <text evidence="1">The sequence shown here is derived from an EMBL/GenBank/DDBJ whole genome shotgun (WGS) entry which is preliminary data.</text>
</comment>
<accession>A0ABU3YWW5</accession>
<dbReference type="EMBL" id="JAWJWI010000027">
    <property type="protein sequence ID" value="MDV4190311.1"/>
    <property type="molecule type" value="Genomic_DNA"/>
</dbReference>
<dbReference type="RefSeq" id="WP_180691496.1">
    <property type="nucleotide sequence ID" value="NZ_JAWJWH010000027.1"/>
</dbReference>
<gene>
    <name evidence="1" type="ORF">R1523_32985</name>
</gene>
<dbReference type="Proteomes" id="UP001187203">
    <property type="component" value="Unassembled WGS sequence"/>
</dbReference>
<evidence type="ECO:0000313" key="2">
    <source>
        <dbReference type="Proteomes" id="UP001187203"/>
    </source>
</evidence>
<reference evidence="2" key="1">
    <citation type="journal article" date="2023" name="Int. J. Mol. Sci.">
        <title>Genomic and Metabolic Characterization of Plant Growth-Promoting Rhizobacteria Isolated from Nodules of Clovers Grown in Non-Farmed Soil.</title>
        <authorList>
            <person name="Wojcik M."/>
            <person name="Koper P."/>
            <person name="Zebracki K."/>
            <person name="Marczak M."/>
            <person name="Mazur A."/>
        </authorList>
    </citation>
    <scope>NUCLEOTIDE SEQUENCE [LARGE SCALE GENOMIC DNA]</scope>
    <source>
        <strain evidence="2">KB12</strain>
    </source>
</reference>
<sequence>MAKRMHAILNVVMKVKRFDLTQGRCAEVDAAAHMKAFATNATRDPGQAAHPGFILDLMYVRKAGGTECLFFDGRRSAPTCHAAVNGRGGTESASNVINITSNRRSVNPLRVEICCTAHLPPPPKPSRA</sequence>
<proteinExistence type="predicted"/>
<organism evidence="1 2">
    <name type="scientific">Rhizobium brockwellii</name>
    <dbReference type="NCBI Taxonomy" id="3019932"/>
    <lineage>
        <taxon>Bacteria</taxon>
        <taxon>Pseudomonadati</taxon>
        <taxon>Pseudomonadota</taxon>
        <taxon>Alphaproteobacteria</taxon>
        <taxon>Hyphomicrobiales</taxon>
        <taxon>Rhizobiaceae</taxon>
        <taxon>Rhizobium/Agrobacterium group</taxon>
        <taxon>Rhizobium</taxon>
    </lineage>
</organism>